<dbReference type="Pfam" id="PF09992">
    <property type="entry name" value="NAGPA"/>
    <property type="match status" value="1"/>
</dbReference>
<keyword evidence="3" id="KW-1185">Reference proteome</keyword>
<evidence type="ECO:0000313" key="2">
    <source>
        <dbReference type="EMBL" id="AGY59392.1"/>
    </source>
</evidence>
<dbReference type="HOGENOM" id="CLU_014587_0_0_3"/>
<dbReference type="KEGG" id="glj:GKIL_3146"/>
<evidence type="ECO:0000313" key="3">
    <source>
        <dbReference type="Proteomes" id="UP000017396"/>
    </source>
</evidence>
<evidence type="ECO:0000259" key="1">
    <source>
        <dbReference type="Pfam" id="PF09992"/>
    </source>
</evidence>
<accession>U5QKA0</accession>
<feature type="domain" description="Phosphodiester glycosidase" evidence="1">
    <location>
        <begin position="428"/>
        <end position="540"/>
    </location>
</feature>
<dbReference type="OrthoDB" id="9809781at2"/>
<name>U5QKA0_GLOK1</name>
<dbReference type="PANTHER" id="PTHR40446:SF2">
    <property type="entry name" value="N-ACETYLGLUCOSAMINE-1-PHOSPHODIESTER ALPHA-N-ACETYLGLUCOSAMINIDASE"/>
    <property type="match status" value="1"/>
</dbReference>
<dbReference type="AlphaFoldDB" id="U5QKA0"/>
<gene>
    <name evidence="2" type="ORF">GKIL_3146</name>
</gene>
<proteinExistence type="predicted"/>
<reference evidence="2 3" key="1">
    <citation type="journal article" date="2013" name="PLoS ONE">
        <title>Cultivation and Complete Genome Sequencing of Gloeobacter kilaueensis sp. nov., from a Lava Cave in Kilauea Caldera, Hawai'i.</title>
        <authorList>
            <person name="Saw J.H."/>
            <person name="Schatz M."/>
            <person name="Brown M.V."/>
            <person name="Kunkel D.D."/>
            <person name="Foster J.S."/>
            <person name="Shick H."/>
            <person name="Christensen S."/>
            <person name="Hou S."/>
            <person name="Wan X."/>
            <person name="Donachie S.P."/>
        </authorList>
    </citation>
    <scope>NUCLEOTIDE SEQUENCE [LARGE SCALE GENOMIC DNA]</scope>
    <source>
        <strain evidence="3">JS</strain>
    </source>
</reference>
<protein>
    <recommendedName>
        <fullName evidence="1">Phosphodiester glycosidase domain-containing protein</fullName>
    </recommendedName>
</protein>
<dbReference type="RefSeq" id="WP_023174652.1">
    <property type="nucleotide sequence ID" value="NC_022600.1"/>
</dbReference>
<dbReference type="EMBL" id="CP003587">
    <property type="protein sequence ID" value="AGY59392.1"/>
    <property type="molecule type" value="Genomic_DNA"/>
</dbReference>
<dbReference type="STRING" id="1183438.GKIL_3146"/>
<organism evidence="2 3">
    <name type="scientific">Gloeobacter kilaueensis (strain ATCC BAA-2537 / CCAP 1431/1 / ULC 316 / JS1)</name>
    <dbReference type="NCBI Taxonomy" id="1183438"/>
    <lineage>
        <taxon>Bacteria</taxon>
        <taxon>Bacillati</taxon>
        <taxon>Cyanobacteriota</taxon>
        <taxon>Cyanophyceae</taxon>
        <taxon>Gloeobacterales</taxon>
        <taxon>Gloeobacteraceae</taxon>
        <taxon>Gloeobacter</taxon>
    </lineage>
</organism>
<sequence>MPRLIRPRAAASLALVGTAVSCLLVASFAPVVAAPVLSLSAGRALDAFEVEKRLGVELLDAPQPDSQPVRFFGQQLDLRVLDGPARRFPLEQVQQLTGAAGTVQATQVRLDLPQAHIQALRPLPDADNLRWVIELDRPAFYEVIPTETGLRLSVQATPVAPLEGPPGLQLTVGPAQSELVFVAPPGSYPLVSTLAAPARLVLEWRRSGRFERVQNWGAGLSYREIRTVWEGLPQRLMVAEFDPTRMRLGLLRSATNLHELTALSTLAAAQGAWAAINGSFFNRNTAEALGALRATGRWWTSSVAGLPPRGAVNWQDNLPGFDRLNWSASIRLNDRLFPVAAFNSTVAGNGFALYTPDWGSTYRGRTGETLALVRAGRIESVFESASPNQEVPIPADAQLLVARSEALRAQVRTLAGATAQLDIVPSGDGSLLQAGPLLIKDGQIVLDATAERFQPDVRAPGVARTVIARRGSQGLLIVACHDGTAAGLSLEALARLLLQLGVSDALNLDGGGSSAFYLGSHLRDREAGAFERAIHNGLGLWPR</sequence>
<dbReference type="eggNOG" id="COG4632">
    <property type="taxonomic scope" value="Bacteria"/>
</dbReference>
<dbReference type="PROSITE" id="PS51257">
    <property type="entry name" value="PROKAR_LIPOPROTEIN"/>
    <property type="match status" value="1"/>
</dbReference>
<dbReference type="InterPro" id="IPR018711">
    <property type="entry name" value="NAGPA"/>
</dbReference>
<dbReference type="PANTHER" id="PTHR40446">
    <property type="entry name" value="N-ACETYLGLUCOSAMINE-1-PHOSPHODIESTER ALPHA-N-ACETYLGLUCOSAMINIDASE"/>
    <property type="match status" value="1"/>
</dbReference>
<dbReference type="Proteomes" id="UP000017396">
    <property type="component" value="Chromosome"/>
</dbReference>